<dbReference type="EMBL" id="JBEHCU010006091">
    <property type="protein sequence ID" value="KAL1397901.1"/>
    <property type="molecule type" value="Genomic_DNA"/>
</dbReference>
<keyword evidence="3" id="KW-1185">Reference proteome</keyword>
<sequence length="248" mass="28170">MDSVHNNIEDGDPPGRELAAQSTISPQEEAGAIRPVEVPPEVVPAVVLEDPCSTNDLSRSISGKRSTQRVKPNIASALNQHPAETEPPKQPRPKKSKELFSACGTQWIRREYPTATTRRKIDHLGLSARFRYVSMDVKLHDEGCIMATDGNFVAQVRVDDPELLDGIGSFEDAKEVLLEQMRIVKVMRDDLREKRDGMRAKLIPVIREALKESAFEWEHARNCVQLMKLRKDLMESDRLCYRRLCREI</sequence>
<dbReference type="AlphaFoldDB" id="A0ABD1DDZ2"/>
<dbReference type="Proteomes" id="UP001562425">
    <property type="component" value="Unassembled WGS sequence"/>
</dbReference>
<accession>A0ABD1DDZ2</accession>
<evidence type="ECO:0000256" key="1">
    <source>
        <dbReference type="SAM" id="MobiDB-lite"/>
    </source>
</evidence>
<evidence type="ECO:0000313" key="2">
    <source>
        <dbReference type="EMBL" id="KAL1397901.1"/>
    </source>
</evidence>
<gene>
    <name evidence="2" type="ORF">pipiens_009383</name>
</gene>
<name>A0ABD1DDZ2_CULPP</name>
<proteinExistence type="predicted"/>
<evidence type="ECO:0000313" key="3">
    <source>
        <dbReference type="Proteomes" id="UP001562425"/>
    </source>
</evidence>
<feature type="non-terminal residue" evidence="2">
    <location>
        <position position="248"/>
    </location>
</feature>
<feature type="region of interest" description="Disordered" evidence="1">
    <location>
        <begin position="75"/>
        <end position="98"/>
    </location>
</feature>
<comment type="caution">
    <text evidence="2">The sequence shown here is derived from an EMBL/GenBank/DDBJ whole genome shotgun (WGS) entry which is preliminary data.</text>
</comment>
<feature type="region of interest" description="Disordered" evidence="1">
    <location>
        <begin position="1"/>
        <end position="37"/>
    </location>
</feature>
<organism evidence="2 3">
    <name type="scientific">Culex pipiens pipiens</name>
    <name type="common">Northern house mosquito</name>
    <dbReference type="NCBI Taxonomy" id="38569"/>
    <lineage>
        <taxon>Eukaryota</taxon>
        <taxon>Metazoa</taxon>
        <taxon>Ecdysozoa</taxon>
        <taxon>Arthropoda</taxon>
        <taxon>Hexapoda</taxon>
        <taxon>Insecta</taxon>
        <taxon>Pterygota</taxon>
        <taxon>Neoptera</taxon>
        <taxon>Endopterygota</taxon>
        <taxon>Diptera</taxon>
        <taxon>Nematocera</taxon>
        <taxon>Culicoidea</taxon>
        <taxon>Culicidae</taxon>
        <taxon>Culicinae</taxon>
        <taxon>Culicini</taxon>
        <taxon>Culex</taxon>
        <taxon>Culex</taxon>
    </lineage>
</organism>
<reference evidence="2 3" key="1">
    <citation type="submission" date="2024-05" db="EMBL/GenBank/DDBJ databases">
        <title>Culex pipiens pipiens assembly and annotation.</title>
        <authorList>
            <person name="Alout H."/>
            <person name="Durand T."/>
        </authorList>
    </citation>
    <scope>NUCLEOTIDE SEQUENCE [LARGE SCALE GENOMIC DNA]</scope>
    <source>
        <strain evidence="2">HA-2024</strain>
        <tissue evidence="2">Whole body</tissue>
    </source>
</reference>
<protein>
    <submittedName>
        <fullName evidence="2">Uncharacterized protein</fullName>
    </submittedName>
</protein>